<comment type="function">
    <text evidence="6">Catalyzes the 2'-O-methylation of the ribose of cytidine 1402 (C1402) in 16S rRNA.</text>
</comment>
<dbReference type="PIRSF" id="PIRSF005917">
    <property type="entry name" value="MTase_YraL"/>
    <property type="match status" value="1"/>
</dbReference>
<dbReference type="InterPro" id="IPR014777">
    <property type="entry name" value="4pyrrole_Mease_sub1"/>
</dbReference>
<keyword evidence="5 6" id="KW-0949">S-adenosyl-L-methionine</keyword>
<dbReference type="Pfam" id="PF23016">
    <property type="entry name" value="RsmI_C"/>
    <property type="match status" value="1"/>
</dbReference>
<keyword evidence="1 6" id="KW-0963">Cytoplasm</keyword>
<dbReference type="PANTHER" id="PTHR46111:SF1">
    <property type="entry name" value="RIBOSOMAL RNA SMALL SUBUNIT METHYLTRANSFERASE I"/>
    <property type="match status" value="1"/>
</dbReference>
<proteinExistence type="inferred from homology"/>
<keyword evidence="2 6" id="KW-0698">rRNA processing</keyword>
<dbReference type="PANTHER" id="PTHR46111">
    <property type="entry name" value="RIBOSOMAL RNA SMALL SUBUNIT METHYLTRANSFERASE I"/>
    <property type="match status" value="1"/>
</dbReference>
<dbReference type="Gene3D" id="3.30.950.10">
    <property type="entry name" value="Methyltransferase, Cobalt-precorrin-4 Transmethylase, Domain 2"/>
    <property type="match status" value="1"/>
</dbReference>
<dbReference type="NCBIfam" id="TIGR00096">
    <property type="entry name" value="16S rRNA (cytidine(1402)-2'-O)-methyltransferase"/>
    <property type="match status" value="1"/>
</dbReference>
<dbReference type="GO" id="GO:0032259">
    <property type="term" value="P:methylation"/>
    <property type="evidence" value="ECO:0007669"/>
    <property type="project" value="UniProtKB-KW"/>
</dbReference>
<keyword evidence="3 6" id="KW-0489">Methyltransferase</keyword>
<dbReference type="InterPro" id="IPR014776">
    <property type="entry name" value="4pyrrole_Mease_sub2"/>
</dbReference>
<dbReference type="Gene3D" id="3.40.1010.10">
    <property type="entry name" value="Cobalt-precorrin-4 Transmethylase, Domain 1"/>
    <property type="match status" value="1"/>
</dbReference>
<evidence type="ECO:0000256" key="3">
    <source>
        <dbReference type="ARBA" id="ARBA00022603"/>
    </source>
</evidence>
<feature type="domain" description="RsmI HTH" evidence="8">
    <location>
        <begin position="237"/>
        <end position="279"/>
    </location>
</feature>
<evidence type="ECO:0000259" key="7">
    <source>
        <dbReference type="Pfam" id="PF00590"/>
    </source>
</evidence>
<name>A0ABT9JSA2_9PROT</name>
<evidence type="ECO:0000313" key="10">
    <source>
        <dbReference type="Proteomes" id="UP001225906"/>
    </source>
</evidence>
<evidence type="ECO:0000256" key="1">
    <source>
        <dbReference type="ARBA" id="ARBA00022490"/>
    </source>
</evidence>
<dbReference type="EMBL" id="JAVCAP010000013">
    <property type="protein sequence ID" value="MDP8567452.1"/>
    <property type="molecule type" value="Genomic_DNA"/>
</dbReference>
<dbReference type="Pfam" id="PF00590">
    <property type="entry name" value="TP_methylase"/>
    <property type="match status" value="1"/>
</dbReference>
<comment type="subcellular location">
    <subcellularLocation>
        <location evidence="6">Cytoplasm</location>
    </subcellularLocation>
</comment>
<evidence type="ECO:0000259" key="8">
    <source>
        <dbReference type="Pfam" id="PF23016"/>
    </source>
</evidence>
<dbReference type="CDD" id="cd11648">
    <property type="entry name" value="RsmI"/>
    <property type="match status" value="1"/>
</dbReference>
<keyword evidence="4 6" id="KW-0808">Transferase</keyword>
<dbReference type="InterPro" id="IPR000878">
    <property type="entry name" value="4pyrrol_Mease"/>
</dbReference>
<dbReference type="InterPro" id="IPR035996">
    <property type="entry name" value="4pyrrol_Methylase_sf"/>
</dbReference>
<organism evidence="9 10">
    <name type="scientific">Methylophilus aquaticus</name>
    <dbReference type="NCBI Taxonomy" id="1971610"/>
    <lineage>
        <taxon>Bacteria</taxon>
        <taxon>Pseudomonadati</taxon>
        <taxon>Pseudomonadota</taxon>
        <taxon>Betaproteobacteria</taxon>
        <taxon>Nitrosomonadales</taxon>
        <taxon>Methylophilaceae</taxon>
        <taxon>Methylophilus</taxon>
    </lineage>
</organism>
<evidence type="ECO:0000256" key="6">
    <source>
        <dbReference type="HAMAP-Rule" id="MF_01877"/>
    </source>
</evidence>
<sequence>MNGMGTLYVVATPIGNLGDITLRALETLKQVDAIAAEDTRHTVGLLRHFGISKPLIAVHEHNEQQSAEHLLNRLQAGNSIALVTDAGTPAVSDPGAVVVQAVREAGLIVVPVPGASAVITALSAAGIVQPGFWFEGFLPASGAQRRKRLEQLKLLAGTVVLYEAPHRIVECMADMQMVLDAVRQVTIARELTKTFETIHTCLLVDAVDWLQSDLNQQRGEFVVLIHPPVVQKQVGLEAGALRILQRLLQELPLKQAVSLATDITGHKKNELYEAALAIKSGDSLKQD</sequence>
<evidence type="ECO:0000256" key="2">
    <source>
        <dbReference type="ARBA" id="ARBA00022552"/>
    </source>
</evidence>
<comment type="similarity">
    <text evidence="6">Belongs to the methyltransferase superfamily. RsmI family.</text>
</comment>
<dbReference type="Proteomes" id="UP001225906">
    <property type="component" value="Unassembled WGS sequence"/>
</dbReference>
<evidence type="ECO:0000256" key="5">
    <source>
        <dbReference type="ARBA" id="ARBA00022691"/>
    </source>
</evidence>
<comment type="catalytic activity">
    <reaction evidence="6">
        <text>cytidine(1402) in 16S rRNA + S-adenosyl-L-methionine = 2'-O-methylcytidine(1402) in 16S rRNA + S-adenosyl-L-homocysteine + H(+)</text>
        <dbReference type="Rhea" id="RHEA:42924"/>
        <dbReference type="Rhea" id="RHEA-COMP:10285"/>
        <dbReference type="Rhea" id="RHEA-COMP:10286"/>
        <dbReference type="ChEBI" id="CHEBI:15378"/>
        <dbReference type="ChEBI" id="CHEBI:57856"/>
        <dbReference type="ChEBI" id="CHEBI:59789"/>
        <dbReference type="ChEBI" id="CHEBI:74495"/>
        <dbReference type="ChEBI" id="CHEBI:82748"/>
        <dbReference type="EC" id="2.1.1.198"/>
    </reaction>
</comment>
<gene>
    <name evidence="6 9" type="primary">rsmI</name>
    <name evidence="9" type="ORF">Q9291_06295</name>
</gene>
<dbReference type="InterPro" id="IPR008189">
    <property type="entry name" value="rRNA_ssu_MeTfrase_I"/>
</dbReference>
<dbReference type="EC" id="2.1.1.198" evidence="6"/>
<dbReference type="SUPFAM" id="SSF53790">
    <property type="entry name" value="Tetrapyrrole methylase"/>
    <property type="match status" value="1"/>
</dbReference>
<feature type="domain" description="Tetrapyrrole methylase" evidence="7">
    <location>
        <begin position="6"/>
        <end position="203"/>
    </location>
</feature>
<dbReference type="GO" id="GO:0008168">
    <property type="term" value="F:methyltransferase activity"/>
    <property type="evidence" value="ECO:0007669"/>
    <property type="project" value="UniProtKB-KW"/>
</dbReference>
<protein>
    <recommendedName>
        <fullName evidence="6">Ribosomal RNA small subunit methyltransferase I</fullName>
        <ecNumber evidence="6">2.1.1.198</ecNumber>
    </recommendedName>
    <alternativeName>
        <fullName evidence="6">16S rRNA 2'-O-ribose C1402 methyltransferase</fullName>
    </alternativeName>
    <alternativeName>
        <fullName evidence="6">rRNA (cytidine-2'-O-)-methyltransferase RsmI</fullName>
    </alternativeName>
</protein>
<comment type="caution">
    <text evidence="9">The sequence shown here is derived from an EMBL/GenBank/DDBJ whole genome shotgun (WGS) entry which is preliminary data.</text>
</comment>
<reference evidence="10" key="1">
    <citation type="journal article" date="2019" name="Int. J. Syst. Evol. Microbiol.">
        <title>The Global Catalogue of Microorganisms (GCM) 10K type strain sequencing project: providing services to taxonomists for standard genome sequencing and annotation.</title>
        <authorList>
            <consortium name="The Broad Institute Genomics Platform"/>
            <consortium name="The Broad Institute Genome Sequencing Center for Infectious Disease"/>
            <person name="Wu L."/>
            <person name="Ma J."/>
        </authorList>
    </citation>
    <scope>NUCLEOTIDE SEQUENCE [LARGE SCALE GENOMIC DNA]</scope>
    <source>
        <strain evidence="10">VKM B-3159</strain>
    </source>
</reference>
<accession>A0ABT9JSA2</accession>
<dbReference type="InterPro" id="IPR053910">
    <property type="entry name" value="RsmI_HTH"/>
</dbReference>
<dbReference type="HAMAP" id="MF_01877">
    <property type="entry name" value="16SrRNA_methyltr_I"/>
    <property type="match status" value="1"/>
</dbReference>
<keyword evidence="10" id="KW-1185">Reference proteome</keyword>
<dbReference type="RefSeq" id="WP_306389178.1">
    <property type="nucleotide sequence ID" value="NZ_JAVCAP010000013.1"/>
</dbReference>
<evidence type="ECO:0000256" key="4">
    <source>
        <dbReference type="ARBA" id="ARBA00022679"/>
    </source>
</evidence>
<evidence type="ECO:0000313" key="9">
    <source>
        <dbReference type="EMBL" id="MDP8567452.1"/>
    </source>
</evidence>